<proteinExistence type="predicted"/>
<keyword evidence="3" id="KW-1185">Reference proteome</keyword>
<dbReference type="RefSeq" id="WP_206940582.1">
    <property type="nucleotide sequence ID" value="NZ_JAFLNF010000004.1"/>
</dbReference>
<evidence type="ECO:0000313" key="2">
    <source>
        <dbReference type="EMBL" id="MBO0345729.1"/>
    </source>
</evidence>
<keyword evidence="1" id="KW-0812">Transmembrane</keyword>
<protein>
    <submittedName>
        <fullName evidence="2">Uncharacterized protein</fullName>
    </submittedName>
</protein>
<keyword evidence="1" id="KW-0472">Membrane</keyword>
<name>A0A939J9B7_9HYPH</name>
<feature type="transmembrane region" description="Helical" evidence="1">
    <location>
        <begin position="103"/>
        <end position="127"/>
    </location>
</feature>
<sequence>MTGTPVDNEAAPERGGFWNLWLGVGTLVFALVSVTLWFPQDIGSGFLKKSLTGQTVPGDAFFPVLLMALMVPLAVMLVFTHFRSRSGSSGEPVGDIGLGNLAFLLRAMLLVGLALLAMNWTGPALVWCTNAAGLTELSGYRAVSGTFPFDVSGFFVGGTLLTCGFIHTTRHTLRLRDVVIAAVSTAALILVFDVLLINVQLPPNADF</sequence>
<organism evidence="2 3">
    <name type="scientific">Roseibium limicola</name>
    <dbReference type="NCBI Taxonomy" id="2816037"/>
    <lineage>
        <taxon>Bacteria</taxon>
        <taxon>Pseudomonadati</taxon>
        <taxon>Pseudomonadota</taxon>
        <taxon>Alphaproteobacteria</taxon>
        <taxon>Hyphomicrobiales</taxon>
        <taxon>Stappiaceae</taxon>
        <taxon>Roseibium</taxon>
    </lineage>
</organism>
<dbReference type="Proteomes" id="UP000664779">
    <property type="component" value="Unassembled WGS sequence"/>
</dbReference>
<dbReference type="EMBL" id="JAFLNF010000004">
    <property type="protein sequence ID" value="MBO0345729.1"/>
    <property type="molecule type" value="Genomic_DNA"/>
</dbReference>
<gene>
    <name evidence="2" type="ORF">J0X15_10910</name>
</gene>
<dbReference type="AlphaFoldDB" id="A0A939J9B7"/>
<feature type="transmembrane region" description="Helical" evidence="1">
    <location>
        <begin position="20"/>
        <end position="40"/>
    </location>
</feature>
<evidence type="ECO:0000313" key="3">
    <source>
        <dbReference type="Proteomes" id="UP000664779"/>
    </source>
</evidence>
<comment type="caution">
    <text evidence="2">The sequence shown here is derived from an EMBL/GenBank/DDBJ whole genome shotgun (WGS) entry which is preliminary data.</text>
</comment>
<feature type="transmembrane region" description="Helical" evidence="1">
    <location>
        <begin position="147"/>
        <end position="166"/>
    </location>
</feature>
<evidence type="ECO:0000256" key="1">
    <source>
        <dbReference type="SAM" id="Phobius"/>
    </source>
</evidence>
<reference evidence="2" key="1">
    <citation type="submission" date="2021-03" db="EMBL/GenBank/DDBJ databases">
        <title>Roseibium sp. CAU 1637 isolated from Incheon.</title>
        <authorList>
            <person name="Kim W."/>
        </authorList>
    </citation>
    <scope>NUCLEOTIDE SEQUENCE</scope>
    <source>
        <strain evidence="2">CAU 1637</strain>
    </source>
</reference>
<keyword evidence="1" id="KW-1133">Transmembrane helix</keyword>
<accession>A0A939J9B7</accession>
<feature type="transmembrane region" description="Helical" evidence="1">
    <location>
        <begin position="178"/>
        <end position="201"/>
    </location>
</feature>
<feature type="transmembrane region" description="Helical" evidence="1">
    <location>
        <begin position="60"/>
        <end position="82"/>
    </location>
</feature>